<gene>
    <name evidence="12" type="ORF">FGG15_10020</name>
</gene>
<evidence type="ECO:0000256" key="8">
    <source>
        <dbReference type="ARBA" id="ARBA00022989"/>
    </source>
</evidence>
<dbReference type="InterPro" id="IPR051045">
    <property type="entry name" value="TonB-dependent_transducer"/>
</dbReference>
<evidence type="ECO:0000259" key="11">
    <source>
        <dbReference type="PROSITE" id="PS52015"/>
    </source>
</evidence>
<evidence type="ECO:0000256" key="5">
    <source>
        <dbReference type="ARBA" id="ARBA00022519"/>
    </source>
</evidence>
<evidence type="ECO:0000256" key="9">
    <source>
        <dbReference type="ARBA" id="ARBA00023136"/>
    </source>
</evidence>
<keyword evidence="9 10" id="KW-0472">Membrane</keyword>
<evidence type="ECO:0000256" key="7">
    <source>
        <dbReference type="ARBA" id="ARBA00022927"/>
    </source>
</evidence>
<dbReference type="EMBL" id="VCNI01000002">
    <property type="protein sequence ID" value="TMU54546.1"/>
    <property type="molecule type" value="Genomic_DNA"/>
</dbReference>
<dbReference type="PROSITE" id="PS52015">
    <property type="entry name" value="TONB_CTD"/>
    <property type="match status" value="1"/>
</dbReference>
<protein>
    <submittedName>
        <fullName evidence="12">M56 family metallopeptidase</fullName>
    </submittedName>
</protein>
<comment type="similarity">
    <text evidence="2">Belongs to the TonB family.</text>
</comment>
<feature type="transmembrane region" description="Helical" evidence="10">
    <location>
        <begin position="34"/>
        <end position="51"/>
    </location>
</feature>
<dbReference type="InterPro" id="IPR006260">
    <property type="entry name" value="TonB/TolA_C"/>
</dbReference>
<feature type="transmembrane region" description="Helical" evidence="10">
    <location>
        <begin position="6"/>
        <end position="22"/>
    </location>
</feature>
<evidence type="ECO:0000313" key="12">
    <source>
        <dbReference type="EMBL" id="TMU54546.1"/>
    </source>
</evidence>
<evidence type="ECO:0000256" key="3">
    <source>
        <dbReference type="ARBA" id="ARBA00022448"/>
    </source>
</evidence>
<name>A0ABY2WJ65_9FLAO</name>
<sequence length="473" mass="54670">MITYILESVTIQLVFLLIYDLLLKRETFLQWNRFYLLASFVLSLILPWIKIEALKTNVPENLVEYQTLFLQLDEAVLLPSGMETSIFEPNSWEYVLFAIGALIMTVWFVTKLFRLYHLKAIGKTKYYKEYTEIQIPQSSAAFSFLKNVFLGEEIPEEKQERIVQHELVHVKQWHSLDLIFLELMRIAFWFNPLVYLYQSRISELHEFIADAKASKTGKKEQYELLLSEVFHSQNFSLVNQFYKKSLIKKRIVMLTRKRSKSIYQLKYALLLPIAAGMLLYTSCETEEAIGQSQEAAEIKGSLAEKLSILNEEIEKKESLSEEEIAEISKMTSSMIRQLNENSITVDGWNVTTGVDATGIEVPFAVVEEVPTFPGCEDSPDKKDCFMKNINEHIRKHFKFPEEAQERGIQGRVSILFRINTEGEVVGIRQRGPHKLLEDEAVRIISKLPKMIPGKQKGKLVSVPFSMPISFKLD</sequence>
<dbReference type="SUPFAM" id="SSF74653">
    <property type="entry name" value="TolA/TonB C-terminal domain"/>
    <property type="match status" value="1"/>
</dbReference>
<evidence type="ECO:0000256" key="2">
    <source>
        <dbReference type="ARBA" id="ARBA00006555"/>
    </source>
</evidence>
<dbReference type="RefSeq" id="WP_138835824.1">
    <property type="nucleotide sequence ID" value="NZ_VCNI01000002.1"/>
</dbReference>
<dbReference type="NCBIfam" id="TIGR01352">
    <property type="entry name" value="tonB_Cterm"/>
    <property type="match status" value="1"/>
</dbReference>
<keyword evidence="13" id="KW-1185">Reference proteome</keyword>
<evidence type="ECO:0000256" key="6">
    <source>
        <dbReference type="ARBA" id="ARBA00022692"/>
    </source>
</evidence>
<keyword evidence="4" id="KW-1003">Cell membrane</keyword>
<evidence type="ECO:0000313" key="13">
    <source>
        <dbReference type="Proteomes" id="UP000751614"/>
    </source>
</evidence>
<dbReference type="Pfam" id="PF03544">
    <property type="entry name" value="TonB_C"/>
    <property type="match status" value="1"/>
</dbReference>
<evidence type="ECO:0000256" key="10">
    <source>
        <dbReference type="SAM" id="Phobius"/>
    </source>
</evidence>
<keyword evidence="7" id="KW-0653">Protein transport</keyword>
<dbReference type="PANTHER" id="PTHR33446">
    <property type="entry name" value="PROTEIN TONB-RELATED"/>
    <property type="match status" value="1"/>
</dbReference>
<proteinExistence type="inferred from homology"/>
<feature type="transmembrane region" description="Helical" evidence="10">
    <location>
        <begin position="265"/>
        <end position="282"/>
    </location>
</feature>
<keyword evidence="3" id="KW-0813">Transport</keyword>
<dbReference type="Proteomes" id="UP000751614">
    <property type="component" value="Unassembled WGS sequence"/>
</dbReference>
<keyword evidence="8 10" id="KW-1133">Transmembrane helix</keyword>
<evidence type="ECO:0000256" key="1">
    <source>
        <dbReference type="ARBA" id="ARBA00004383"/>
    </source>
</evidence>
<feature type="transmembrane region" description="Helical" evidence="10">
    <location>
        <begin position="94"/>
        <end position="113"/>
    </location>
</feature>
<dbReference type="Gene3D" id="3.30.1150.10">
    <property type="match status" value="1"/>
</dbReference>
<keyword evidence="6 10" id="KW-0812">Transmembrane</keyword>
<comment type="caution">
    <text evidence="12">The sequence shown here is derived from an EMBL/GenBank/DDBJ whole genome shotgun (WGS) entry which is preliminary data.</text>
</comment>
<organism evidence="12 13">
    <name type="scientific">Flagellimonas algicola</name>
    <dbReference type="NCBI Taxonomy" id="2583815"/>
    <lineage>
        <taxon>Bacteria</taxon>
        <taxon>Pseudomonadati</taxon>
        <taxon>Bacteroidota</taxon>
        <taxon>Flavobacteriia</taxon>
        <taxon>Flavobacteriales</taxon>
        <taxon>Flavobacteriaceae</taxon>
        <taxon>Flagellimonas</taxon>
    </lineage>
</organism>
<accession>A0ABY2WJ65</accession>
<evidence type="ECO:0000256" key="4">
    <source>
        <dbReference type="ARBA" id="ARBA00022475"/>
    </source>
</evidence>
<dbReference type="InterPro" id="IPR008756">
    <property type="entry name" value="Peptidase_M56"/>
</dbReference>
<keyword evidence="5" id="KW-0997">Cell inner membrane</keyword>
<dbReference type="InterPro" id="IPR037682">
    <property type="entry name" value="TonB_C"/>
</dbReference>
<dbReference type="Pfam" id="PF05569">
    <property type="entry name" value="Peptidase_M56"/>
    <property type="match status" value="1"/>
</dbReference>
<reference evidence="12 13" key="1">
    <citation type="submission" date="2019-05" db="EMBL/GenBank/DDBJ databases">
        <title>Flagellimonas sp. AsT0115, sp. nov., isolated from a marine red algae, Asparagopsis taxiformis.</title>
        <authorList>
            <person name="Kim J."/>
            <person name="Jeong S.E."/>
            <person name="Jeon C.O."/>
        </authorList>
    </citation>
    <scope>NUCLEOTIDE SEQUENCE [LARGE SCALE GENOMIC DNA]</scope>
    <source>
        <strain evidence="12 13">AsT0115</strain>
    </source>
</reference>
<feature type="domain" description="TonB C-terminal" evidence="11">
    <location>
        <begin position="384"/>
        <end position="473"/>
    </location>
</feature>
<comment type="subcellular location">
    <subcellularLocation>
        <location evidence="1">Cell inner membrane</location>
        <topology evidence="1">Single-pass membrane protein</topology>
        <orientation evidence="1">Periplasmic side</orientation>
    </subcellularLocation>
</comment>
<dbReference type="CDD" id="cd07341">
    <property type="entry name" value="M56_BlaR1_MecR1_like"/>
    <property type="match status" value="1"/>
</dbReference>
<dbReference type="PANTHER" id="PTHR33446:SF2">
    <property type="entry name" value="PROTEIN TONB"/>
    <property type="match status" value="1"/>
</dbReference>